<keyword evidence="6" id="KW-0966">Cell projection</keyword>
<reference evidence="10 11" key="1">
    <citation type="submission" date="2019-05" db="EMBL/GenBank/DDBJ databases">
        <title>The compact genome of Giardia muris reveals important steps in the evolution of intestinal protozoan parasites.</title>
        <authorList>
            <person name="Xu F."/>
            <person name="Jimenez-Gonzalez A."/>
            <person name="Einarsson E."/>
            <person name="Astvaldsson A."/>
            <person name="Peirasmaki D."/>
            <person name="Eckmann L."/>
            <person name="Andersson J.O."/>
            <person name="Svard S.G."/>
            <person name="Jerlstrom-Hultqvist J."/>
        </authorList>
    </citation>
    <scope>NUCLEOTIDE SEQUENCE [LARGE SCALE GENOMIC DNA]</scope>
    <source>
        <strain evidence="10 11">Roberts-Thomson</strain>
    </source>
</reference>
<evidence type="ECO:0000256" key="7">
    <source>
        <dbReference type="SAM" id="Coils"/>
    </source>
</evidence>
<dbReference type="Proteomes" id="UP000315496">
    <property type="component" value="Chromosome 5"/>
</dbReference>
<dbReference type="GO" id="GO:0005737">
    <property type="term" value="C:cytoplasm"/>
    <property type="evidence" value="ECO:0007669"/>
    <property type="project" value="TreeGrafter"/>
</dbReference>
<keyword evidence="5" id="KW-0963">Cytoplasm</keyword>
<evidence type="ECO:0000256" key="3">
    <source>
        <dbReference type="ARBA" id="ARBA00009131"/>
    </source>
</evidence>
<name>A0A4Z1T253_GIAMU</name>
<evidence type="ECO:0000313" key="11">
    <source>
        <dbReference type="Proteomes" id="UP000315496"/>
    </source>
</evidence>
<proteinExistence type="inferred from homology"/>
<keyword evidence="4 7" id="KW-0175">Coiled coil</keyword>
<organism evidence="10 11">
    <name type="scientific">Giardia muris</name>
    <dbReference type="NCBI Taxonomy" id="5742"/>
    <lineage>
        <taxon>Eukaryota</taxon>
        <taxon>Metamonada</taxon>
        <taxon>Diplomonadida</taxon>
        <taxon>Hexamitidae</taxon>
        <taxon>Giardiinae</taxon>
        <taxon>Giardia</taxon>
    </lineage>
</organism>
<comment type="similarity">
    <text evidence="3">Belongs to the DZIP C2H2-type zinc-finger protein family.</text>
</comment>
<comment type="caution">
    <text evidence="10">The sequence shown here is derived from an EMBL/GenBank/DDBJ whole genome shotgun (WGS) entry which is preliminary data.</text>
</comment>
<dbReference type="GO" id="GO:0005814">
    <property type="term" value="C:centriole"/>
    <property type="evidence" value="ECO:0007669"/>
    <property type="project" value="UniProtKB-SubCell"/>
</dbReference>
<evidence type="ECO:0000256" key="1">
    <source>
        <dbReference type="ARBA" id="ARBA00004114"/>
    </source>
</evidence>
<keyword evidence="11" id="KW-1185">Reference proteome</keyword>
<protein>
    <recommendedName>
        <fullName evidence="9">C2H2-type domain-containing protein</fullName>
    </recommendedName>
</protein>
<dbReference type="EMBL" id="VDLU01000005">
    <property type="protein sequence ID" value="TNJ26659.1"/>
    <property type="molecule type" value="Genomic_DNA"/>
</dbReference>
<evidence type="ECO:0000256" key="5">
    <source>
        <dbReference type="ARBA" id="ARBA00023212"/>
    </source>
</evidence>
<dbReference type="PANTHER" id="PTHR21502">
    <property type="entry name" value="ZINC FINGER PROTEIN DZIP1"/>
    <property type="match status" value="1"/>
</dbReference>
<dbReference type="InterPro" id="IPR032714">
    <property type="entry name" value="DZIP1_N"/>
</dbReference>
<dbReference type="GO" id="GO:0008270">
    <property type="term" value="F:zinc ion binding"/>
    <property type="evidence" value="ECO:0007669"/>
    <property type="project" value="UniProtKB-KW"/>
</dbReference>
<feature type="region of interest" description="Disordered" evidence="8">
    <location>
        <begin position="196"/>
        <end position="215"/>
    </location>
</feature>
<evidence type="ECO:0000256" key="4">
    <source>
        <dbReference type="ARBA" id="ARBA00023054"/>
    </source>
</evidence>
<feature type="domain" description="C2H2-type" evidence="9">
    <location>
        <begin position="144"/>
        <end position="165"/>
    </location>
</feature>
<gene>
    <name evidence="10" type="ORF">GMRT_13139</name>
</gene>
<evidence type="ECO:0000313" key="10">
    <source>
        <dbReference type="EMBL" id="TNJ26659.1"/>
    </source>
</evidence>
<dbReference type="AlphaFoldDB" id="A0A4Z1T253"/>
<dbReference type="InterPro" id="IPR051241">
    <property type="entry name" value="DZIP_RILPL"/>
</dbReference>
<keyword evidence="5" id="KW-0206">Cytoskeleton</keyword>
<feature type="coiled-coil region" evidence="7">
    <location>
        <begin position="93"/>
        <end position="120"/>
    </location>
</feature>
<comment type="subcellular location">
    <subcellularLocation>
        <location evidence="2">Cytoplasm</location>
        <location evidence="2">Cytoskeleton</location>
        <location evidence="2">Cilium basal body</location>
    </subcellularLocation>
    <subcellularLocation>
        <location evidence="1">Cytoplasm</location>
        <location evidence="1">Cytoskeleton</location>
        <location evidence="1">Microtubule organizing center</location>
        <location evidence="1">Centrosome</location>
        <location evidence="1">Centriole</location>
    </subcellularLocation>
</comment>
<dbReference type="VEuPathDB" id="GiardiaDB:GMRT_13139"/>
<evidence type="ECO:0000256" key="8">
    <source>
        <dbReference type="SAM" id="MobiDB-lite"/>
    </source>
</evidence>
<dbReference type="OrthoDB" id="10649472at2759"/>
<dbReference type="InterPro" id="IPR013087">
    <property type="entry name" value="Znf_C2H2_type"/>
</dbReference>
<accession>A0A4Z1T253</accession>
<dbReference type="Pfam" id="PF13815">
    <property type="entry name" value="Dzip-like_N"/>
    <property type="match status" value="1"/>
</dbReference>
<dbReference type="PROSITE" id="PS00028">
    <property type="entry name" value="ZINC_FINGER_C2H2_1"/>
    <property type="match status" value="1"/>
</dbReference>
<evidence type="ECO:0000256" key="2">
    <source>
        <dbReference type="ARBA" id="ARBA00004120"/>
    </source>
</evidence>
<evidence type="ECO:0000259" key="9">
    <source>
        <dbReference type="PROSITE" id="PS00028"/>
    </source>
</evidence>
<dbReference type="PANTHER" id="PTHR21502:SF3">
    <property type="entry name" value="CILIUM ASSEMBLY PROTEIN DZIP1L"/>
    <property type="match status" value="1"/>
</dbReference>
<evidence type="ECO:0000256" key="6">
    <source>
        <dbReference type="ARBA" id="ARBA00023273"/>
    </source>
</evidence>
<sequence length="306" mass="33696">MPSGMPFQFQRLRGAVDHAKLRSLTLDRLVRTNDLEPLNALVPGLAYGNLRGYLEAHEAPPWAVKLMQVQQYLQQYLLYTVDDLQQSLSQAALSSTDAEEAALRAEIQTLQAQLREAHRERQTNNTLLRFISVRPESLEALPRCLVCGKAFGDYGFLLQHYARRHPDAQIPPPPVPAFPAPCPPCECCNHLCPQRRASSPTPRGTGSVEPGPVATSLRSVSVGTAPSSSTNESFAAQDTFSIPARLQATTLPEPDLRYYLHHPPPFDSLSLDVGMSFEEDQRTAALAHVRAQYSLPDDSGSMNSTP</sequence>